<dbReference type="PROSITE" id="PS51257">
    <property type="entry name" value="PROKAR_LIPOPROTEIN"/>
    <property type="match status" value="1"/>
</dbReference>
<keyword evidence="2" id="KW-1185">Reference proteome</keyword>
<evidence type="ECO:0000313" key="2">
    <source>
        <dbReference type="Proteomes" id="UP000240739"/>
    </source>
</evidence>
<dbReference type="AlphaFoldDB" id="A0A2T4UCD1"/>
<organism evidence="1 2">
    <name type="scientific">Paraconexibacter algicola</name>
    <dbReference type="NCBI Taxonomy" id="2133960"/>
    <lineage>
        <taxon>Bacteria</taxon>
        <taxon>Bacillati</taxon>
        <taxon>Actinomycetota</taxon>
        <taxon>Thermoleophilia</taxon>
        <taxon>Solirubrobacterales</taxon>
        <taxon>Paraconexibacteraceae</taxon>
        <taxon>Paraconexibacter</taxon>
    </lineage>
</organism>
<evidence type="ECO:0000313" key="1">
    <source>
        <dbReference type="EMBL" id="PTL54880.1"/>
    </source>
</evidence>
<comment type="caution">
    <text evidence="1">The sequence shown here is derived from an EMBL/GenBank/DDBJ whole genome shotgun (WGS) entry which is preliminary data.</text>
</comment>
<dbReference type="RefSeq" id="WP_107570980.1">
    <property type="nucleotide sequence ID" value="NZ_PYYB01000004.1"/>
</dbReference>
<gene>
    <name evidence="1" type="ORF">C7Y72_20085</name>
</gene>
<dbReference type="EMBL" id="PYYB01000004">
    <property type="protein sequence ID" value="PTL54880.1"/>
    <property type="molecule type" value="Genomic_DNA"/>
</dbReference>
<proteinExistence type="predicted"/>
<protein>
    <recommendedName>
        <fullName evidence="3">Lipoprotein</fullName>
    </recommendedName>
</protein>
<accession>A0A2T4UCD1</accession>
<dbReference type="Proteomes" id="UP000240739">
    <property type="component" value="Unassembled WGS sequence"/>
</dbReference>
<name>A0A2T4UCD1_9ACTN</name>
<reference evidence="1 2" key="1">
    <citation type="submission" date="2018-03" db="EMBL/GenBank/DDBJ databases">
        <title>Aquarubrobacter algicola gen. nov., sp. nov., a novel actinobacterium isolated from shallow eutrophic lake during the end of cyanobacterial harmful algal blooms.</title>
        <authorList>
            <person name="Chun S.J."/>
        </authorList>
    </citation>
    <scope>NUCLEOTIDE SEQUENCE [LARGE SCALE GENOMIC DNA]</scope>
    <source>
        <strain evidence="1 2">Seoho-28</strain>
    </source>
</reference>
<evidence type="ECO:0008006" key="3">
    <source>
        <dbReference type="Google" id="ProtNLM"/>
    </source>
</evidence>
<sequence>MPRIGRLLPALAVVALGGCGSATPDPVAGRLAEIERANGDGARARLVRVLRAEDGPIVVAEVRQPVGPADCPSARCPTLSVRGPRSGRSTRFVAGWAVEVRAERDGAHDVVYGAAIPAARAVELPLRGGRRAVVRLGRSRPGSRRTVFAVLLPAGRVRAASNGVIARGADGRLLGRQHNNDGNDDVGAFDGTFDRTWRR</sequence>